<gene>
    <name evidence="2" type="ORF">HCDG_03906</name>
</gene>
<proteinExistence type="predicted"/>
<feature type="compositionally biased region" description="Basic and acidic residues" evidence="1">
    <location>
        <begin position="48"/>
        <end position="62"/>
    </location>
</feature>
<organism evidence="2 3">
    <name type="scientific">Ajellomyces capsulatus (strain H143)</name>
    <name type="common">Darling's disease fungus</name>
    <name type="synonym">Histoplasma capsulatum</name>
    <dbReference type="NCBI Taxonomy" id="544712"/>
    <lineage>
        <taxon>Eukaryota</taxon>
        <taxon>Fungi</taxon>
        <taxon>Dikarya</taxon>
        <taxon>Ascomycota</taxon>
        <taxon>Pezizomycotina</taxon>
        <taxon>Eurotiomycetes</taxon>
        <taxon>Eurotiomycetidae</taxon>
        <taxon>Onygenales</taxon>
        <taxon>Ajellomycetaceae</taxon>
        <taxon>Histoplasma</taxon>
    </lineage>
</organism>
<dbReference type="HOGENOM" id="CLU_1547124_0_0_1"/>
<name>C6HB24_AJECH</name>
<dbReference type="EMBL" id="GG692422">
    <property type="protein sequence ID" value="EER42447.1"/>
    <property type="molecule type" value="Genomic_DNA"/>
</dbReference>
<feature type="region of interest" description="Disordered" evidence="1">
    <location>
        <begin position="1"/>
        <end position="22"/>
    </location>
</feature>
<sequence>MAVGQRGQTIGARLQDKEETKDRIPIMNGYSCNAVAQEEKLRWKRSGAHTERDRKREKESYEKRQHNQEDVLCCWLRGEGSIIQLLSWRGGGLEKPWSLLSSRGEGVEPVVDRASNPPGSRPAERLALADSPIRSTQYAGSTASHSYSTDSTFFCSPVCGQTFSPRKLFVNYS</sequence>
<dbReference type="Proteomes" id="UP000002624">
    <property type="component" value="Unassembled WGS sequence"/>
</dbReference>
<dbReference type="OMA" id="RQHNQED"/>
<dbReference type="VEuPathDB" id="FungiDB:HCDG_03906"/>
<reference evidence="3" key="1">
    <citation type="submission" date="2009-05" db="EMBL/GenBank/DDBJ databases">
        <title>The genome sequence of Ajellomyces capsulatus strain H143.</title>
        <authorList>
            <person name="Champion M."/>
            <person name="Cuomo C.A."/>
            <person name="Ma L.-J."/>
            <person name="Henn M.R."/>
            <person name="Sil A."/>
            <person name="Goldman B."/>
            <person name="Young S.K."/>
            <person name="Kodira C.D."/>
            <person name="Zeng Q."/>
            <person name="Koehrsen M."/>
            <person name="Alvarado L."/>
            <person name="Berlin A.M."/>
            <person name="Borenstein D."/>
            <person name="Chen Z."/>
            <person name="Engels R."/>
            <person name="Freedman E."/>
            <person name="Gellesch M."/>
            <person name="Goldberg J."/>
            <person name="Griggs A."/>
            <person name="Gujja S."/>
            <person name="Heiman D.I."/>
            <person name="Hepburn T.A."/>
            <person name="Howarth C."/>
            <person name="Jen D."/>
            <person name="Larson L."/>
            <person name="Lewis B."/>
            <person name="Mehta T."/>
            <person name="Park D."/>
            <person name="Pearson M."/>
            <person name="Roberts A."/>
            <person name="Saif S."/>
            <person name="Shea T.D."/>
            <person name="Shenoy N."/>
            <person name="Sisk P."/>
            <person name="Stolte C."/>
            <person name="Sykes S."/>
            <person name="Walk T."/>
            <person name="White J."/>
            <person name="Yandava C."/>
            <person name="Klein B."/>
            <person name="McEwen J.G."/>
            <person name="Puccia R."/>
            <person name="Goldman G.H."/>
            <person name="Felipe M.S."/>
            <person name="Nino-Vega G."/>
            <person name="San-Blas G."/>
            <person name="Taylor J.W."/>
            <person name="Mendoza L."/>
            <person name="Galagan J.E."/>
            <person name="Nusbaum C."/>
            <person name="Birren B.W."/>
        </authorList>
    </citation>
    <scope>NUCLEOTIDE SEQUENCE [LARGE SCALE GENOMIC DNA]</scope>
    <source>
        <strain evidence="3">H143</strain>
    </source>
</reference>
<accession>C6HB24</accession>
<evidence type="ECO:0000313" key="3">
    <source>
        <dbReference type="Proteomes" id="UP000002624"/>
    </source>
</evidence>
<feature type="region of interest" description="Disordered" evidence="1">
    <location>
        <begin position="41"/>
        <end position="62"/>
    </location>
</feature>
<protein>
    <submittedName>
        <fullName evidence="2">Uncharacterized protein</fullName>
    </submittedName>
</protein>
<evidence type="ECO:0000256" key="1">
    <source>
        <dbReference type="SAM" id="MobiDB-lite"/>
    </source>
</evidence>
<dbReference type="AlphaFoldDB" id="C6HB24"/>
<evidence type="ECO:0000313" key="2">
    <source>
        <dbReference type="EMBL" id="EER42447.1"/>
    </source>
</evidence>